<proteinExistence type="predicted"/>
<protein>
    <submittedName>
        <fullName evidence="2">Uncharacterized protein</fullName>
    </submittedName>
</protein>
<organism evidence="2 3">
    <name type="scientific">Brachionus calyciflorus</name>
    <dbReference type="NCBI Taxonomy" id="104777"/>
    <lineage>
        <taxon>Eukaryota</taxon>
        <taxon>Metazoa</taxon>
        <taxon>Spiralia</taxon>
        <taxon>Gnathifera</taxon>
        <taxon>Rotifera</taxon>
        <taxon>Eurotatoria</taxon>
        <taxon>Monogononta</taxon>
        <taxon>Pseudotrocha</taxon>
        <taxon>Ploima</taxon>
        <taxon>Brachionidae</taxon>
        <taxon>Brachionus</taxon>
    </lineage>
</organism>
<name>A0A814QVW8_9BILA</name>
<feature type="compositionally biased region" description="Basic and acidic residues" evidence="1">
    <location>
        <begin position="25"/>
        <end position="38"/>
    </location>
</feature>
<dbReference type="OrthoDB" id="10068564at2759"/>
<accession>A0A814QVW8</accession>
<dbReference type="AlphaFoldDB" id="A0A814QVW8"/>
<dbReference type="Proteomes" id="UP000663879">
    <property type="component" value="Unassembled WGS sequence"/>
</dbReference>
<dbReference type="EMBL" id="CAJNOC010009164">
    <property type="protein sequence ID" value="CAF1125606.1"/>
    <property type="molecule type" value="Genomic_DNA"/>
</dbReference>
<reference evidence="2" key="1">
    <citation type="submission" date="2021-02" db="EMBL/GenBank/DDBJ databases">
        <authorList>
            <person name="Nowell W R."/>
        </authorList>
    </citation>
    <scope>NUCLEOTIDE SEQUENCE</scope>
    <source>
        <strain evidence="2">Ploen Becks lab</strain>
    </source>
</reference>
<feature type="region of interest" description="Disordered" evidence="1">
    <location>
        <begin position="16"/>
        <end position="38"/>
    </location>
</feature>
<sequence>MTSKLQNYSGLHASTNKFQLHQKARKQDTVSKSKMKAYNDKKLKAKTSSLKSGDVVLLKWNRSRKSDSLFDPNPLKVVKVNGSMITVERNGSLLVRNSSFMKPFILQKEDINNEIFKDILFGDEVNLEEGEVSLI</sequence>
<keyword evidence="3" id="KW-1185">Reference proteome</keyword>
<evidence type="ECO:0000256" key="1">
    <source>
        <dbReference type="SAM" id="MobiDB-lite"/>
    </source>
</evidence>
<comment type="caution">
    <text evidence="2">The sequence shown here is derived from an EMBL/GenBank/DDBJ whole genome shotgun (WGS) entry which is preliminary data.</text>
</comment>
<evidence type="ECO:0000313" key="2">
    <source>
        <dbReference type="EMBL" id="CAF1125606.1"/>
    </source>
</evidence>
<gene>
    <name evidence="2" type="ORF">OXX778_LOCUS22241</name>
</gene>
<evidence type="ECO:0000313" key="3">
    <source>
        <dbReference type="Proteomes" id="UP000663879"/>
    </source>
</evidence>